<keyword evidence="4" id="KW-0969">Cilium</keyword>
<dbReference type="SUPFAM" id="SSF49452">
    <property type="entry name" value="Starch-binding domain-like"/>
    <property type="match status" value="1"/>
</dbReference>
<dbReference type="Gene3D" id="2.60.40.10">
    <property type="entry name" value="Immunoglobulins"/>
    <property type="match status" value="1"/>
</dbReference>
<dbReference type="NCBIfam" id="TIGR04183">
    <property type="entry name" value="Por_Secre_tail"/>
    <property type="match status" value="1"/>
</dbReference>
<evidence type="ECO:0000256" key="4">
    <source>
        <dbReference type="ARBA" id="ARBA00023069"/>
    </source>
</evidence>
<evidence type="ECO:0000259" key="7">
    <source>
        <dbReference type="Pfam" id="PF18962"/>
    </source>
</evidence>
<evidence type="ECO:0000313" key="9">
    <source>
        <dbReference type="EMBL" id="MBK3516482.1"/>
    </source>
</evidence>
<dbReference type="InterPro" id="IPR026444">
    <property type="entry name" value="Secre_tail"/>
</dbReference>
<dbReference type="RefSeq" id="WP_200463711.1">
    <property type="nucleotide sequence ID" value="NZ_JAENRR010000006.1"/>
</dbReference>
<proteinExistence type="predicted"/>
<keyword evidence="5" id="KW-0966">Cell projection</keyword>
<feature type="chain" id="PRO_5045204703" evidence="6">
    <location>
        <begin position="26"/>
        <end position="1844"/>
    </location>
</feature>
<reference evidence="9 10" key="1">
    <citation type="submission" date="2021-01" db="EMBL/GenBank/DDBJ databases">
        <title>Carboxyliciviraga sp.nov., isolated from coastal sediments.</title>
        <authorList>
            <person name="Lu D."/>
            <person name="Zhang T."/>
        </authorList>
    </citation>
    <scope>NUCLEOTIDE SEQUENCE [LARGE SCALE GENOMIC DNA]</scope>
    <source>
        <strain evidence="9 10">N1Y132</strain>
    </source>
</reference>
<feature type="signal peptide" evidence="6">
    <location>
        <begin position="1"/>
        <end position="25"/>
    </location>
</feature>
<feature type="domain" description="HYDIN/VesB/CFA65-like Ig-like" evidence="8">
    <location>
        <begin position="260"/>
        <end position="338"/>
    </location>
</feature>
<dbReference type="Gene3D" id="2.60.120.200">
    <property type="match status" value="1"/>
</dbReference>
<sequence length="1844" mass="207909">MSKLILKYLFSTISAFILLGLVANAQSTDYDFYSSLEEEPIPKIYEGEPAGALAQLKSTSTFVEIGEFSGWSNGMIPLNQHSDCTLSQTIYFQSEINVRNKRIKSLYYYVVGEENWSNTTEIYMGHTKATELERGLLPAENFTRVFKGEISTSTPTGWLKIDLTYPFEYNNTDNLVIAWVDNDQINIVPSYFYLTATGENDLGPLLSFRDFGVSPRPFGTHEEGGRPWNSRPDVRIEFEDIPARPILQYTPEKLDIVYFSDIGEIPTETTKQHSFDLKNLGNTAVTINGLEFDELQDEYAYDGGNITIAPGQTESIPISFTPSARGDYYTNVKLITDIPVDGDSTIVLRSTVYPRGHLYQGWEHTTIEDFPGNHWTFSENDIPFEEVLNNWRLGYDDYPEAFSYDRYNLLMTVYTDYVDTLITPALDIQAGGMDSITFYGRSHSYGNSSMPIVISKDKENWSLLEEIEFEEWDLLGAYPQDRFKRYSINFPDSIVGKHYIGFVSKGNMAYLDKIEGPKLFISDADLLIASLEADNALALDKDNVFTLTIENLGLPVGYSDYTIQLFDANSPDVPIKEMPGEAIDILSKVSVDFIWHPTVEGAYDIFFKILLTGDEQPENNLSEIVPVNVYDGNLEGYEVNGGEDESDVYYPMNFNFMVNLAQGIYFPDELSFGKTEIYEMNFEVDVDGFVPGQKFKVWIGETEKESLEDGMIPASELTLVYESDSIDFQPGKQTIRVPFKEPYQYTGKNLVFMLHKQMVKSWYSGLTEYKVSHTPERANRSVSYLARYEDADPYNPPSGKLVWNPNETTYQQHFLSYYMDATFFFNKEGLGVVDGKVTDVEGVAIEGVKITERASTIKAISDESGFYQFDYLNEGPTTFNAIKFGYSDLSNDVFVAGNYYQNVDLIMHQRPKYEVIGRLVDFRNQPINEALITLNGYDLYTGSTGVDGVFFDDSDTSNIKAYSSTQPYVLRIEKYGYEDYYDTIAIEDAAINLGDIQLTEITGHNAEVKASVAATGEDMNINWTSPKPALAHYFRYDSGLLHDEPNYIGYTSSDKALIGNAFKNEALITDIEFYLYDSKRTESLKIFILGLNSIGAPDKDNILYESDSINVITNDWNKFTLETAVYAENGFFVGFNCAGFLGLGKCQNTEEYPFQKKSNYLSANVDDREFIGHFFPLELDLKTPNENFMVRANGYNYGSLSYDFLPSTENKSLVQQTMLKSATQLKAGEVDSYTLYRFSNEHINNPELWTLVAENLTDTFYVDAEWNNLSRGSYRYAIESKFNTGHQSFKRKSNIVGKDMSRELEINVTLPDKMLNEATMVKLTRTDIFNGESVVLNGASSQLRTNLWRGSFKLEVTHPNCVKYIENIDLNASEGTFIKDVTLENALYAPVNVDAKVSSNNSIDLMWESYPSDTIQYDDGSVEYGFFFLPGNIGEFGNRYHTDTPIVIKELLVYSYEHLYTLSGNKVTARIYNAQHELLAESASFELSLNGWTTVSMPNVKVYDTYYVMVSWDDFIKPTALLALDANGSLAHENEAAVVKDEMNFFKEFGSVGGRSGAFLIRPIALSGAEDLKSNSLKSITTDHDREGVEYLAPVFLEHEASIRATEPKPKTMLKSTIETYHVYQDDMSIPYYSDLIGKGFSFDNINAQQYTLGVSQVNPWGESDIAAITVEFDGSKSDATLESFSLDGVKYAGFAPDKFNYIIGVDDHVNVYPSVTAIAKDYEGATVTITGGDTEEYVNIHVLAQDKLTSNTYSILFTKKTGVEDTQLDNIKVYPNPAKGMVYIENAGACNVEVFNMSGVVVLKRKVSDRGEINLSSYAEGVYFIHFTDAYGHTTVKRLVNLK</sequence>
<comment type="subcellular location">
    <subcellularLocation>
        <location evidence="1">Cell projection</location>
        <location evidence="1">Cilium</location>
    </subcellularLocation>
    <subcellularLocation>
        <location evidence="2">Cytoplasm</location>
    </subcellularLocation>
</comment>
<evidence type="ECO:0000259" key="8">
    <source>
        <dbReference type="Pfam" id="PF22544"/>
    </source>
</evidence>
<evidence type="ECO:0000256" key="1">
    <source>
        <dbReference type="ARBA" id="ARBA00004138"/>
    </source>
</evidence>
<dbReference type="Pfam" id="PF18962">
    <property type="entry name" value="Por_Secre_tail"/>
    <property type="match status" value="1"/>
</dbReference>
<evidence type="ECO:0000256" key="2">
    <source>
        <dbReference type="ARBA" id="ARBA00004496"/>
    </source>
</evidence>
<dbReference type="InterPro" id="IPR053879">
    <property type="entry name" value="HYDIN_VesB_CFA65-like_Ig"/>
</dbReference>
<dbReference type="InterPro" id="IPR013783">
    <property type="entry name" value="Ig-like_fold"/>
</dbReference>
<dbReference type="Proteomes" id="UP000605676">
    <property type="component" value="Unassembled WGS sequence"/>
</dbReference>
<evidence type="ECO:0000256" key="5">
    <source>
        <dbReference type="ARBA" id="ARBA00023273"/>
    </source>
</evidence>
<keyword evidence="3" id="KW-0963">Cytoplasm</keyword>
<feature type="domain" description="Secretion system C-terminal sorting" evidence="7">
    <location>
        <begin position="1774"/>
        <end position="1840"/>
    </location>
</feature>
<evidence type="ECO:0000256" key="3">
    <source>
        <dbReference type="ARBA" id="ARBA00022490"/>
    </source>
</evidence>
<comment type="caution">
    <text evidence="9">The sequence shown here is derived from an EMBL/GenBank/DDBJ whole genome shotgun (WGS) entry which is preliminary data.</text>
</comment>
<dbReference type="Gene3D" id="2.60.40.1120">
    <property type="entry name" value="Carboxypeptidase-like, regulatory domain"/>
    <property type="match status" value="1"/>
</dbReference>
<organism evidence="9 10">
    <name type="scientific">Carboxylicivirga marina</name>
    <dbReference type="NCBI Taxonomy" id="2800988"/>
    <lineage>
        <taxon>Bacteria</taxon>
        <taxon>Pseudomonadati</taxon>
        <taxon>Bacteroidota</taxon>
        <taxon>Bacteroidia</taxon>
        <taxon>Marinilabiliales</taxon>
        <taxon>Marinilabiliaceae</taxon>
        <taxon>Carboxylicivirga</taxon>
    </lineage>
</organism>
<evidence type="ECO:0000313" key="10">
    <source>
        <dbReference type="Proteomes" id="UP000605676"/>
    </source>
</evidence>
<name>A0ABS1HFP1_9BACT</name>
<accession>A0ABS1HFP1</accession>
<keyword evidence="10" id="KW-1185">Reference proteome</keyword>
<protein>
    <submittedName>
        <fullName evidence="9">T9SS type A sorting domain-containing protein</fullName>
    </submittedName>
</protein>
<dbReference type="InterPro" id="IPR013784">
    <property type="entry name" value="Carb-bd-like_fold"/>
</dbReference>
<gene>
    <name evidence="9" type="ORF">JIV24_03950</name>
</gene>
<evidence type="ECO:0000256" key="6">
    <source>
        <dbReference type="SAM" id="SignalP"/>
    </source>
</evidence>
<keyword evidence="6" id="KW-0732">Signal</keyword>
<dbReference type="EMBL" id="JAENRR010000006">
    <property type="protein sequence ID" value="MBK3516482.1"/>
    <property type="molecule type" value="Genomic_DNA"/>
</dbReference>
<dbReference type="Pfam" id="PF22544">
    <property type="entry name" value="HYDIN_VesB_CFA65-like_Ig"/>
    <property type="match status" value="1"/>
</dbReference>